<dbReference type="Gene3D" id="2.40.30.270">
    <property type="match status" value="1"/>
</dbReference>
<gene>
    <name evidence="8" type="ordered locus">PAB1561</name>
</gene>
<organism evidence="8 9">
    <name type="scientific">Pyrococcus abyssi (strain GE5 / Orsay)</name>
    <dbReference type="NCBI Taxonomy" id="272844"/>
    <lineage>
        <taxon>Archaea</taxon>
        <taxon>Methanobacteriati</taxon>
        <taxon>Methanobacteriota</taxon>
        <taxon>Thermococci</taxon>
        <taxon>Thermococcales</taxon>
        <taxon>Thermococcaceae</taxon>
        <taxon>Pyrococcus</taxon>
    </lineage>
</organism>
<dbReference type="Proteomes" id="UP000009139">
    <property type="component" value="Chromosome"/>
</dbReference>
<evidence type="ECO:0000256" key="2">
    <source>
        <dbReference type="ARBA" id="ARBA00022741"/>
    </source>
</evidence>
<dbReference type="CDD" id="cd18808">
    <property type="entry name" value="SF1_C_Upf1"/>
    <property type="match status" value="1"/>
</dbReference>
<sequence length="629" mass="72069">MRLEMRRLSGIERERLGRAILNLNGKIIGEELGYFLVKYGRNREIKTEISVGDLVVISKRDPLKSDLLGTVVEKGKRFIVVALETVPEWALRDVRIDLYANDITFRRWLENLNTIKKAGKRALRFYLGLDEPSQGEEVNFVPFDKSLNRSQRKAISKALGSEDFFLVHGPFGTGKTRTLVELIRQEVKRGNKVLATAESNVAVDNLVERLSRSGIKIVRIGHPSRVSKHLHETTLAYLITQHELYGELRELRVIGQSLAEKRDTYTKPTPKFRRGLSDEEIIKLAERKRGARGLSARLIMEMAEWIKLNRQVQKAFDDARKLEERIARDIIREADVVLTTNSSAALEVVDYDTYDVAIIDEATQSTIPSILIPLNKVERFVLAGDHKQLPPTILSLEAQELSRTLFEGLIERYPWKSEMLVVQYRMNERIMEFPSKEFYGGKIIADESVRGITLRDLVEYQSPNDSWGKILNPENVIVFIDTSKAENKWERQRRGSESRENPLEAEIVAKIVDKLLSIGVKPEWIGVITPYDDQRDLISMKVPEDVEVKTVDGYQGREKEVIILSLVRSNKLGEIGFLKDLRRLNVSLTRAKRKLIVVGDSSTLSSHETYKKMIEFFKEKGCFIEFPFS</sequence>
<dbReference type="SUPFAM" id="SSF52540">
    <property type="entry name" value="P-loop containing nucleoside triphosphate hydrolases"/>
    <property type="match status" value="1"/>
</dbReference>
<evidence type="ECO:0000256" key="5">
    <source>
        <dbReference type="ARBA" id="ARBA00022840"/>
    </source>
</evidence>
<dbReference type="InterPro" id="IPR050534">
    <property type="entry name" value="Coronavir_polyprotein_1ab"/>
</dbReference>
<dbReference type="GO" id="GO:0005694">
    <property type="term" value="C:chromosome"/>
    <property type="evidence" value="ECO:0007669"/>
    <property type="project" value="UniProtKB-ARBA"/>
</dbReference>
<dbReference type="InterPro" id="IPR047187">
    <property type="entry name" value="SF1_C_Upf1"/>
</dbReference>
<protein>
    <submittedName>
        <fullName evidence="8">DNA helicase, putative</fullName>
    </submittedName>
</protein>
<dbReference type="InterPro" id="IPR041679">
    <property type="entry name" value="DNA2/NAM7-like_C"/>
</dbReference>
<comment type="similarity">
    <text evidence="1">Belongs to the DNA2/NAM7 helicase family.</text>
</comment>
<evidence type="ECO:0000256" key="3">
    <source>
        <dbReference type="ARBA" id="ARBA00022801"/>
    </source>
</evidence>
<dbReference type="Gene3D" id="3.40.50.300">
    <property type="entry name" value="P-loop containing nucleotide triphosphate hydrolases"/>
    <property type="match status" value="2"/>
</dbReference>
<comment type="miscellaneous">
    <text evidence="8">The sequence shown here is derived from an EMBL/GenBank/DDBJ third party annotation (TPA) entry.</text>
</comment>
<keyword evidence="4 8" id="KW-0347">Helicase</keyword>
<dbReference type="EMBL" id="HE613800">
    <property type="protein sequence ID" value="CCE70673.1"/>
    <property type="molecule type" value="Genomic_DNA"/>
</dbReference>
<keyword evidence="3" id="KW-0378">Hydrolase</keyword>
<dbReference type="GO" id="GO:0016787">
    <property type="term" value="F:hydrolase activity"/>
    <property type="evidence" value="ECO:0007669"/>
    <property type="project" value="UniProtKB-KW"/>
</dbReference>
<dbReference type="PANTHER" id="PTHR43788:SF8">
    <property type="entry name" value="DNA-BINDING PROTEIN SMUBP-2"/>
    <property type="match status" value="1"/>
</dbReference>
<dbReference type="FunFam" id="2.40.30.270:FF:000007">
    <property type="entry name" value="DNA helicase, putative"/>
    <property type="match status" value="1"/>
</dbReference>
<evidence type="ECO:0000256" key="4">
    <source>
        <dbReference type="ARBA" id="ARBA00022806"/>
    </source>
</evidence>
<evidence type="ECO:0000259" key="7">
    <source>
        <dbReference type="Pfam" id="PF13087"/>
    </source>
</evidence>
<dbReference type="InterPro" id="IPR041677">
    <property type="entry name" value="DNA2/NAM7_AAA_11"/>
</dbReference>
<feature type="domain" description="DNA2/NAM7 helicase-like C-terminal" evidence="7">
    <location>
        <begin position="401"/>
        <end position="601"/>
    </location>
</feature>
<dbReference type="GO" id="GO:0003677">
    <property type="term" value="F:DNA binding"/>
    <property type="evidence" value="ECO:0007669"/>
    <property type="project" value="InterPro"/>
</dbReference>
<accession>G8ZKN0</accession>
<dbReference type="GO" id="GO:0043139">
    <property type="term" value="F:5'-3' DNA helicase activity"/>
    <property type="evidence" value="ECO:0007669"/>
    <property type="project" value="TreeGrafter"/>
</dbReference>
<evidence type="ECO:0000259" key="6">
    <source>
        <dbReference type="Pfam" id="PF13086"/>
    </source>
</evidence>
<dbReference type="NCBIfam" id="TIGR00376">
    <property type="entry name" value="IGHMBP2 family helicase"/>
    <property type="match status" value="1"/>
</dbReference>
<dbReference type="AlphaFoldDB" id="G8ZKN0"/>
<dbReference type="FunFam" id="3.40.50.300:FF:000326">
    <property type="entry name" value="P-loop containing nucleoside triphosphate hydrolase"/>
    <property type="match status" value="1"/>
</dbReference>
<reference evidence="8 9" key="1">
    <citation type="journal article" date="2012" name="Curr. Microbiol.">
        <title>Re-annotation of two hyperthermophilic archaea Pyrococcus abyssi GE5 and Pyrococcus furiosus DSM 3638.</title>
        <authorList>
            <person name="Gao J."/>
            <person name="Wang J."/>
        </authorList>
    </citation>
    <scope>GENOME REANNOTATION</scope>
    <source>
        <strain evidence="9">GE5 / Orsay</strain>
    </source>
</reference>
<feature type="domain" description="DNA2/NAM7 helicase helicase" evidence="6">
    <location>
        <begin position="147"/>
        <end position="395"/>
    </location>
</feature>
<keyword evidence="5" id="KW-0067">ATP-binding</keyword>
<keyword evidence="2" id="KW-0547">Nucleotide-binding</keyword>
<dbReference type="Pfam" id="PF13086">
    <property type="entry name" value="AAA_11"/>
    <property type="match status" value="1"/>
</dbReference>
<dbReference type="PANTHER" id="PTHR43788">
    <property type="entry name" value="DNA2/NAM7 HELICASE FAMILY MEMBER"/>
    <property type="match status" value="1"/>
</dbReference>
<name>G8ZKN0_PYRAB</name>
<evidence type="ECO:0000256" key="1">
    <source>
        <dbReference type="ARBA" id="ARBA00007913"/>
    </source>
</evidence>
<proteinExistence type="inferred from homology"/>
<dbReference type="InterPro" id="IPR027417">
    <property type="entry name" value="P-loop_NTPase"/>
</dbReference>
<dbReference type="GO" id="GO:0005524">
    <property type="term" value="F:ATP binding"/>
    <property type="evidence" value="ECO:0007669"/>
    <property type="project" value="UniProtKB-KW"/>
</dbReference>
<evidence type="ECO:0000313" key="8">
    <source>
        <dbReference type="EMBL" id="CCE70673.1"/>
    </source>
</evidence>
<dbReference type="Pfam" id="PF13087">
    <property type="entry name" value="AAA_12"/>
    <property type="match status" value="1"/>
</dbReference>
<dbReference type="InterPro" id="IPR004483">
    <property type="entry name" value="SMUBP-2/Hcs1-like"/>
</dbReference>
<evidence type="ECO:0000313" key="9">
    <source>
        <dbReference type="Proteomes" id="UP000009139"/>
    </source>
</evidence>